<proteinExistence type="predicted"/>
<reference evidence="2" key="1">
    <citation type="submission" date="2017-09" db="EMBL/GenBank/DDBJ databases">
        <title>Depth-based differentiation of microbial function through sediment-hosted aquifers and enrichment of novel symbionts in the deep terrestrial subsurface.</title>
        <authorList>
            <person name="Probst A.J."/>
            <person name="Ladd B."/>
            <person name="Jarett J.K."/>
            <person name="Geller-Mcgrath D.E."/>
            <person name="Sieber C.M.K."/>
            <person name="Emerson J.B."/>
            <person name="Anantharaman K."/>
            <person name="Thomas B.C."/>
            <person name="Malmstrom R."/>
            <person name="Stieglmeier M."/>
            <person name="Klingl A."/>
            <person name="Woyke T."/>
            <person name="Ryan C.M."/>
            <person name="Banfield J.F."/>
        </authorList>
    </citation>
    <scope>NUCLEOTIDE SEQUENCE [LARGE SCALE GENOMIC DNA]</scope>
</reference>
<evidence type="ECO:0000313" key="2">
    <source>
        <dbReference type="Proteomes" id="UP000230922"/>
    </source>
</evidence>
<evidence type="ECO:0000313" key="1">
    <source>
        <dbReference type="EMBL" id="PIR96376.1"/>
    </source>
</evidence>
<comment type="caution">
    <text evidence="1">The sequence shown here is derived from an EMBL/GenBank/DDBJ whole genome shotgun (WGS) entry which is preliminary data.</text>
</comment>
<dbReference type="EMBL" id="PFAK01000022">
    <property type="protein sequence ID" value="PIR96376.1"/>
    <property type="molecule type" value="Genomic_DNA"/>
</dbReference>
<accession>A0A2H0VBB5</accession>
<protein>
    <submittedName>
        <fullName evidence="1">Uncharacterized protein</fullName>
    </submittedName>
</protein>
<name>A0A2H0VBB5_9BACT</name>
<gene>
    <name evidence="1" type="ORF">COT92_01490</name>
</gene>
<sequence length="84" mass="9759">MLIYFMRETERQKAEHINKNLADFRTILDKSKLNIELPKNPGEEEINKAAIGISREDFSNLLTILVNLLNYKGLILPNKKLTNF</sequence>
<organism evidence="1 2">
    <name type="scientific">Candidatus Doudnabacteria bacterium CG10_big_fil_rev_8_21_14_0_10_42_18</name>
    <dbReference type="NCBI Taxonomy" id="1974552"/>
    <lineage>
        <taxon>Bacteria</taxon>
        <taxon>Candidatus Doudnaibacteriota</taxon>
    </lineage>
</organism>
<dbReference type="Proteomes" id="UP000230922">
    <property type="component" value="Unassembled WGS sequence"/>
</dbReference>
<dbReference type="AlphaFoldDB" id="A0A2H0VBB5"/>